<dbReference type="AlphaFoldDB" id="A0A4U5NEF4"/>
<keyword evidence="3" id="KW-1185">Reference proteome</keyword>
<dbReference type="PANTHER" id="PTHR16469">
    <property type="entry name" value="UBIQUITIN-ASSOCIATED AND SH3 DOMAIN-CONTAINING BA-RELATED"/>
    <property type="match status" value="1"/>
</dbReference>
<evidence type="ECO:0000256" key="1">
    <source>
        <dbReference type="SAM" id="MobiDB-lite"/>
    </source>
</evidence>
<reference evidence="2 3" key="1">
    <citation type="journal article" date="2015" name="Genome Biol.">
        <title>Comparative genomics of Steinernema reveals deeply conserved gene regulatory networks.</title>
        <authorList>
            <person name="Dillman A.R."/>
            <person name="Macchietto M."/>
            <person name="Porter C.F."/>
            <person name="Rogers A."/>
            <person name="Williams B."/>
            <person name="Antoshechkin I."/>
            <person name="Lee M.M."/>
            <person name="Goodwin Z."/>
            <person name="Lu X."/>
            <person name="Lewis E.E."/>
            <person name="Goodrich-Blair H."/>
            <person name="Stock S.P."/>
            <person name="Adams B.J."/>
            <person name="Sternberg P.W."/>
            <person name="Mortazavi A."/>
        </authorList>
    </citation>
    <scope>NUCLEOTIDE SEQUENCE [LARGE SCALE GENOMIC DNA]</scope>
    <source>
        <strain evidence="2 3">ALL</strain>
    </source>
</reference>
<evidence type="ECO:0000313" key="3">
    <source>
        <dbReference type="Proteomes" id="UP000298663"/>
    </source>
</evidence>
<dbReference type="STRING" id="34508.A0A4U5NEF4"/>
<sequence>MKPLMQDDGARKTAPNLRIATLDRHKTFQNRKVVMLVRNAERLDRVFPEWLQQNITDTGEYFPNDLNMSPMMFNRPEGPQGFVNDAPITEIGSLNAQMIGRAIRLHDVWPLTAIFCSPTLRCVQTAASIAKGINKPVPVCVEPALFDWCQWYKSMPTILPVEELLRCGFPIAQYETQKNVEQLTSLIGNENIEQFYARIQNVVEKLTSGSNADRILIVAHATVLDAVVKALQKCSPRLVTETDMLHMGTHYPYSCCVTMAQHQGNWNFVHEPICQLSFMGISNRVNAKFVNRTTKAKDVTSKRTMDTEEPKKKKKVLRAG</sequence>
<dbReference type="EMBL" id="AZBU02000004">
    <property type="protein sequence ID" value="TKR80993.1"/>
    <property type="molecule type" value="Genomic_DNA"/>
</dbReference>
<accession>A0A4U5NEF4</accession>
<feature type="compositionally biased region" description="Basic and acidic residues" evidence="1">
    <location>
        <begin position="300"/>
        <end position="311"/>
    </location>
</feature>
<organism evidence="2 3">
    <name type="scientific">Steinernema carpocapsae</name>
    <name type="common">Entomopathogenic nematode</name>
    <dbReference type="NCBI Taxonomy" id="34508"/>
    <lineage>
        <taxon>Eukaryota</taxon>
        <taxon>Metazoa</taxon>
        <taxon>Ecdysozoa</taxon>
        <taxon>Nematoda</taxon>
        <taxon>Chromadorea</taxon>
        <taxon>Rhabditida</taxon>
        <taxon>Tylenchina</taxon>
        <taxon>Panagrolaimomorpha</taxon>
        <taxon>Strongyloidoidea</taxon>
        <taxon>Steinernematidae</taxon>
        <taxon>Steinernema</taxon>
    </lineage>
</organism>
<dbReference type="OrthoDB" id="414418at2759"/>
<evidence type="ECO:0000313" key="2">
    <source>
        <dbReference type="EMBL" id="TKR80993.1"/>
    </source>
</evidence>
<gene>
    <name evidence="2" type="ORF">L596_014948</name>
</gene>
<dbReference type="SUPFAM" id="SSF53254">
    <property type="entry name" value="Phosphoglycerate mutase-like"/>
    <property type="match status" value="1"/>
</dbReference>
<comment type="caution">
    <text evidence="2">The sequence shown here is derived from an EMBL/GenBank/DDBJ whole genome shotgun (WGS) entry which is preliminary data.</text>
</comment>
<dbReference type="InterPro" id="IPR013078">
    <property type="entry name" value="His_Pase_superF_clade-1"/>
</dbReference>
<dbReference type="Gene3D" id="3.40.50.1240">
    <property type="entry name" value="Phosphoglycerate mutase-like"/>
    <property type="match status" value="1"/>
</dbReference>
<evidence type="ECO:0008006" key="4">
    <source>
        <dbReference type="Google" id="ProtNLM"/>
    </source>
</evidence>
<dbReference type="CDD" id="cd07067">
    <property type="entry name" value="HP_PGM_like"/>
    <property type="match status" value="1"/>
</dbReference>
<dbReference type="Pfam" id="PF00300">
    <property type="entry name" value="His_Phos_1"/>
    <property type="match status" value="1"/>
</dbReference>
<dbReference type="GO" id="GO:0016791">
    <property type="term" value="F:phosphatase activity"/>
    <property type="evidence" value="ECO:0007669"/>
    <property type="project" value="UniProtKB-ARBA"/>
</dbReference>
<name>A0A4U5NEF4_STECR</name>
<proteinExistence type="predicted"/>
<dbReference type="Proteomes" id="UP000298663">
    <property type="component" value="Unassembled WGS sequence"/>
</dbReference>
<dbReference type="PANTHER" id="PTHR16469:SF27">
    <property type="entry name" value="UBIQUITIN-ASSOCIATED AND SH3 DOMAIN-CONTAINING BA-RELATED"/>
    <property type="match status" value="1"/>
</dbReference>
<dbReference type="InterPro" id="IPR029033">
    <property type="entry name" value="His_PPase_superfam"/>
</dbReference>
<reference evidence="2 3" key="2">
    <citation type="journal article" date="2019" name="G3 (Bethesda)">
        <title>Hybrid Assembly of the Genome of the Entomopathogenic Nematode Steinernema carpocapsae Identifies the X-Chromosome.</title>
        <authorList>
            <person name="Serra L."/>
            <person name="Macchietto M."/>
            <person name="Macias-Munoz A."/>
            <person name="McGill C.J."/>
            <person name="Rodriguez I.M."/>
            <person name="Rodriguez B."/>
            <person name="Murad R."/>
            <person name="Mortazavi A."/>
        </authorList>
    </citation>
    <scope>NUCLEOTIDE SEQUENCE [LARGE SCALE GENOMIC DNA]</scope>
    <source>
        <strain evidence="2 3">ALL</strain>
    </source>
</reference>
<dbReference type="InterPro" id="IPR051710">
    <property type="entry name" value="Phosphatase_SH3-domain"/>
</dbReference>
<feature type="region of interest" description="Disordered" evidence="1">
    <location>
        <begin position="300"/>
        <end position="320"/>
    </location>
</feature>
<protein>
    <recommendedName>
        <fullName evidence="4">Phosphoglycerate mutase family protein</fullName>
    </recommendedName>
</protein>